<dbReference type="EMBL" id="FNDG01000015">
    <property type="protein sequence ID" value="SDI34453.1"/>
    <property type="molecule type" value="Genomic_DNA"/>
</dbReference>
<evidence type="ECO:0000313" key="3">
    <source>
        <dbReference type="EMBL" id="SDI34453.1"/>
    </source>
</evidence>
<evidence type="ECO:0000313" key="4">
    <source>
        <dbReference type="Proteomes" id="UP000198606"/>
    </source>
</evidence>
<dbReference type="AlphaFoldDB" id="A0A1G8JTN4"/>
<protein>
    <submittedName>
        <fullName evidence="3">NAD(P)-dependent dehydrogenase, short-chain alcohol dehydrogenase family</fullName>
    </submittedName>
</protein>
<sequence>MQGFQGQRLLITGGTRGIGLAGAQRMQHEGAQVAVTGRDPAGLRAAAQALGPGAVVIDNDAADAAAAQALAQQVQRWGALDGLWLNAGRAELGALESVDADAFERIMATNVRGPALQLARLSPLLRDGAAVLVSASSSAYEGAPQTSLYAASKAALIAMARCWASELAPRGIRVNVLVPGPIETGLRDFMAPRMQREFEAAVLARVPLGRSGRADEAAAVAAFLLSGQASFVTGAQFAVDGGLLLR</sequence>
<dbReference type="CDD" id="cd05233">
    <property type="entry name" value="SDR_c"/>
    <property type="match status" value="1"/>
</dbReference>
<dbReference type="InterPro" id="IPR002347">
    <property type="entry name" value="SDR_fam"/>
</dbReference>
<name>A0A1G8JTN4_9GAMM</name>
<dbReference type="SMART" id="SM00822">
    <property type="entry name" value="PKS_KR"/>
    <property type="match status" value="1"/>
</dbReference>
<dbReference type="Gene3D" id="3.40.50.720">
    <property type="entry name" value="NAD(P)-binding Rossmann-like Domain"/>
    <property type="match status" value="1"/>
</dbReference>
<proteinExistence type="inferred from homology"/>
<accession>A0A1G8JTN4</accession>
<dbReference type="InterPro" id="IPR057326">
    <property type="entry name" value="KR_dom"/>
</dbReference>
<dbReference type="Proteomes" id="UP000198606">
    <property type="component" value="Unassembled WGS sequence"/>
</dbReference>
<evidence type="ECO:0000256" key="1">
    <source>
        <dbReference type="ARBA" id="ARBA00006484"/>
    </source>
</evidence>
<reference evidence="3 4" key="1">
    <citation type="submission" date="2016-10" db="EMBL/GenBank/DDBJ databases">
        <authorList>
            <person name="de Groot N.N."/>
        </authorList>
    </citation>
    <scope>NUCLEOTIDE SEQUENCE [LARGE SCALE GENOMIC DNA]</scope>
    <source>
        <strain evidence="3 4">LMG 18387</strain>
    </source>
</reference>
<gene>
    <name evidence="3" type="ORF">SAMN05216588_11542</name>
</gene>
<dbReference type="PRINTS" id="PR00081">
    <property type="entry name" value="GDHRDH"/>
</dbReference>
<dbReference type="PANTHER" id="PTHR43943">
    <property type="entry name" value="DEHYDROGENASE/REDUCTASE (SDR FAMILY) MEMBER 4"/>
    <property type="match status" value="1"/>
</dbReference>
<dbReference type="PROSITE" id="PS00061">
    <property type="entry name" value="ADH_SHORT"/>
    <property type="match status" value="1"/>
</dbReference>
<dbReference type="Pfam" id="PF13561">
    <property type="entry name" value="adh_short_C2"/>
    <property type="match status" value="1"/>
</dbReference>
<dbReference type="RefSeq" id="WP_084307494.1">
    <property type="nucleotide sequence ID" value="NZ_FNDG01000015.1"/>
</dbReference>
<dbReference type="FunFam" id="3.40.50.720:FF:000084">
    <property type="entry name" value="Short-chain dehydrogenase reductase"/>
    <property type="match status" value="1"/>
</dbReference>
<dbReference type="InterPro" id="IPR036291">
    <property type="entry name" value="NAD(P)-bd_dom_sf"/>
</dbReference>
<evidence type="ECO:0000259" key="2">
    <source>
        <dbReference type="SMART" id="SM00822"/>
    </source>
</evidence>
<feature type="domain" description="Ketoreductase" evidence="2">
    <location>
        <begin position="7"/>
        <end position="180"/>
    </location>
</feature>
<dbReference type="STRING" id="29435.SAMN05216588_11542"/>
<dbReference type="PANTHER" id="PTHR43943:SF2">
    <property type="entry name" value="DEHYDROGENASE_REDUCTASE 4"/>
    <property type="match status" value="1"/>
</dbReference>
<dbReference type="SUPFAM" id="SSF51735">
    <property type="entry name" value="NAD(P)-binding Rossmann-fold domains"/>
    <property type="match status" value="1"/>
</dbReference>
<comment type="similarity">
    <text evidence="1">Belongs to the short-chain dehydrogenases/reductases (SDR) family.</text>
</comment>
<dbReference type="InterPro" id="IPR020904">
    <property type="entry name" value="Sc_DH/Rdtase_CS"/>
</dbReference>
<organism evidence="3 4">
    <name type="scientific">Phytopseudomonas flavescens</name>
    <dbReference type="NCBI Taxonomy" id="29435"/>
    <lineage>
        <taxon>Bacteria</taxon>
        <taxon>Pseudomonadati</taxon>
        <taxon>Pseudomonadota</taxon>
        <taxon>Gammaproteobacteria</taxon>
        <taxon>Pseudomonadales</taxon>
        <taxon>Pseudomonadaceae</taxon>
        <taxon>Phytopseudomonas</taxon>
    </lineage>
</organism>